<keyword evidence="1" id="KW-0472">Membrane</keyword>
<protein>
    <submittedName>
        <fullName evidence="2">DUF4199 domain-containing protein</fullName>
    </submittedName>
</protein>
<sequence>MNTSASVVIKYGVFTTIALIAYFLIIKLFGLHTNIWFRLLNGFFMAFGIYSAIKHYKVVSGIDFNYINGFKVGMLTGFLATFVFALFMGIYMFHIDVAFMNYLLKGWFDDVSYGGGILVFVIIMEGLSSSIILTLTFMQAFKNSTKVLQN</sequence>
<dbReference type="EMBL" id="QPIG01000001">
    <property type="protein sequence ID" value="RCU58559.1"/>
    <property type="molecule type" value="Genomic_DNA"/>
</dbReference>
<gene>
    <name evidence="2" type="ORF">DU428_04055</name>
</gene>
<accession>A0A368P9T8</accession>
<feature type="transmembrane region" description="Helical" evidence="1">
    <location>
        <begin position="35"/>
        <end position="53"/>
    </location>
</feature>
<organism evidence="2 3">
    <name type="scientific">Oceanihabitans sediminis</name>
    <dbReference type="NCBI Taxonomy" id="1812012"/>
    <lineage>
        <taxon>Bacteria</taxon>
        <taxon>Pseudomonadati</taxon>
        <taxon>Bacteroidota</taxon>
        <taxon>Flavobacteriia</taxon>
        <taxon>Flavobacteriales</taxon>
        <taxon>Flavobacteriaceae</taxon>
        <taxon>Oceanihabitans</taxon>
    </lineage>
</organism>
<feature type="transmembrane region" description="Helical" evidence="1">
    <location>
        <begin position="7"/>
        <end position="29"/>
    </location>
</feature>
<dbReference type="InterPro" id="IPR025250">
    <property type="entry name" value="DUF4199"/>
</dbReference>
<comment type="caution">
    <text evidence="2">The sequence shown here is derived from an EMBL/GenBank/DDBJ whole genome shotgun (WGS) entry which is preliminary data.</text>
</comment>
<proteinExistence type="predicted"/>
<evidence type="ECO:0000313" key="3">
    <source>
        <dbReference type="Proteomes" id="UP000252249"/>
    </source>
</evidence>
<dbReference type="Proteomes" id="UP000252249">
    <property type="component" value="Unassembled WGS sequence"/>
</dbReference>
<dbReference type="RefSeq" id="WP_113965855.1">
    <property type="nucleotide sequence ID" value="NZ_JAWVXR010000001.1"/>
</dbReference>
<keyword evidence="1" id="KW-0812">Transmembrane</keyword>
<dbReference type="Pfam" id="PF13858">
    <property type="entry name" value="DUF4199"/>
    <property type="match status" value="1"/>
</dbReference>
<evidence type="ECO:0000256" key="1">
    <source>
        <dbReference type="SAM" id="Phobius"/>
    </source>
</evidence>
<feature type="transmembrane region" description="Helical" evidence="1">
    <location>
        <begin position="74"/>
        <end position="93"/>
    </location>
</feature>
<reference evidence="2 3" key="1">
    <citation type="submission" date="2018-07" db="EMBL/GenBank/DDBJ databases">
        <title>Oceanihabitans testaceum sp. nov., isolated from marine sediment.</title>
        <authorList>
            <person name="Li C.-M."/>
        </authorList>
    </citation>
    <scope>NUCLEOTIDE SEQUENCE [LARGE SCALE GENOMIC DNA]</scope>
    <source>
        <strain evidence="2 3">S9-10</strain>
    </source>
</reference>
<dbReference type="AlphaFoldDB" id="A0A368P9T8"/>
<name>A0A368P9T8_9FLAO</name>
<keyword evidence="3" id="KW-1185">Reference proteome</keyword>
<feature type="transmembrane region" description="Helical" evidence="1">
    <location>
        <begin position="113"/>
        <end position="138"/>
    </location>
</feature>
<dbReference type="OrthoDB" id="1450060at2"/>
<keyword evidence="1" id="KW-1133">Transmembrane helix</keyword>
<evidence type="ECO:0000313" key="2">
    <source>
        <dbReference type="EMBL" id="RCU58559.1"/>
    </source>
</evidence>